<evidence type="ECO:0000256" key="8">
    <source>
        <dbReference type="RuleBase" id="RU361157"/>
    </source>
</evidence>
<keyword evidence="7 8" id="KW-0472">Membrane</keyword>
<evidence type="ECO:0000256" key="1">
    <source>
        <dbReference type="ARBA" id="ARBA00004651"/>
    </source>
</evidence>
<feature type="transmembrane region" description="Helical" evidence="8">
    <location>
        <begin position="181"/>
        <end position="204"/>
    </location>
</feature>
<feature type="transmembrane region" description="Helical" evidence="8">
    <location>
        <begin position="225"/>
        <end position="252"/>
    </location>
</feature>
<evidence type="ECO:0000256" key="2">
    <source>
        <dbReference type="ARBA" id="ARBA00007783"/>
    </source>
</evidence>
<dbReference type="EMBL" id="CWGJ01000025">
    <property type="protein sequence ID" value="CRX38864.1"/>
    <property type="molecule type" value="Genomic_DNA"/>
</dbReference>
<comment type="similarity">
    <text evidence="2 8">Belongs to the ABC-2 integral membrane protein family.</text>
</comment>
<dbReference type="InterPro" id="IPR013525">
    <property type="entry name" value="ABC2_TM"/>
</dbReference>
<proteinExistence type="inferred from homology"/>
<evidence type="ECO:0000313" key="10">
    <source>
        <dbReference type="EMBL" id="CRX38864.1"/>
    </source>
</evidence>
<feature type="transmembrane region" description="Helical" evidence="8">
    <location>
        <begin position="293"/>
        <end position="313"/>
    </location>
</feature>
<dbReference type="GO" id="GO:0043190">
    <property type="term" value="C:ATP-binding cassette (ABC) transporter complex"/>
    <property type="evidence" value="ECO:0007669"/>
    <property type="project" value="InterPro"/>
</dbReference>
<gene>
    <name evidence="10" type="ORF">ELAC_1536</name>
</gene>
<evidence type="ECO:0000256" key="3">
    <source>
        <dbReference type="ARBA" id="ARBA00022448"/>
    </source>
</evidence>
<dbReference type="PANTHER" id="PTHR30294:SF29">
    <property type="entry name" value="MULTIDRUG ABC TRANSPORTER PERMEASE YBHS-RELATED"/>
    <property type="match status" value="1"/>
</dbReference>
<dbReference type="InterPro" id="IPR000412">
    <property type="entry name" value="ABC_2_transport"/>
</dbReference>
<name>A0A0H5DST0_9BACT</name>
<feature type="transmembrane region" description="Helical" evidence="8">
    <location>
        <begin position="347"/>
        <end position="366"/>
    </location>
</feature>
<organism evidence="10 11">
    <name type="scientific">Estrella lausannensis</name>
    <dbReference type="NCBI Taxonomy" id="483423"/>
    <lineage>
        <taxon>Bacteria</taxon>
        <taxon>Pseudomonadati</taxon>
        <taxon>Chlamydiota</taxon>
        <taxon>Chlamydiia</taxon>
        <taxon>Parachlamydiales</taxon>
        <taxon>Candidatus Criblamydiaceae</taxon>
        <taxon>Estrella</taxon>
    </lineage>
</organism>
<dbReference type="OrthoDB" id="9776218at2"/>
<keyword evidence="11" id="KW-1185">Reference proteome</keyword>
<dbReference type="PANTHER" id="PTHR30294">
    <property type="entry name" value="MEMBRANE COMPONENT OF ABC TRANSPORTER YHHJ-RELATED"/>
    <property type="match status" value="1"/>
</dbReference>
<dbReference type="RefSeq" id="WP_098038727.1">
    <property type="nucleotide sequence ID" value="NZ_CWGJ01000025.1"/>
</dbReference>
<dbReference type="InterPro" id="IPR047817">
    <property type="entry name" value="ABC2_TM_bact-type"/>
</dbReference>
<protein>
    <recommendedName>
        <fullName evidence="8">Transport permease protein</fullName>
    </recommendedName>
</protein>
<keyword evidence="3 8" id="KW-0813">Transport</keyword>
<evidence type="ECO:0000256" key="5">
    <source>
        <dbReference type="ARBA" id="ARBA00022692"/>
    </source>
</evidence>
<reference evidence="11" key="1">
    <citation type="submission" date="2015-06" db="EMBL/GenBank/DDBJ databases">
        <authorList>
            <person name="Bertelli C."/>
        </authorList>
    </citation>
    <scope>NUCLEOTIDE SEQUENCE [LARGE SCALE GENOMIC DNA]</scope>
    <source>
        <strain evidence="11">CRIB-30</strain>
    </source>
</reference>
<keyword evidence="4 8" id="KW-1003">Cell membrane</keyword>
<keyword evidence="6 8" id="KW-1133">Transmembrane helix</keyword>
<evidence type="ECO:0000313" key="11">
    <source>
        <dbReference type="Proteomes" id="UP000220251"/>
    </source>
</evidence>
<dbReference type="AlphaFoldDB" id="A0A0H5DST0"/>
<sequence length="375" mass="42439">MFSRIKEMILKEFIQIFRDPRMRSIIFVIPIFQIVIFGYAVTTDVNHIATWILDNDNSKSSRAVSDAFSKSGYFQIHGYLKNEREIAQVLDSGSALVVLTIPQGFQDKIESGEVATMQSIIDGTDSNTARIVSGYVGKIARGLNYESADKKLRQIGNKMAYAPIHLESRAWFNDNLESRNFYIPGIITTIVTLVTLTMTSMSIVREKEVGTMEQILVSPIKKIEFILGKTIPFSLIAYIDVILILTVATFWFEVPLRGSILLLFVAVTFYLFTILGIGFFISTISHTQQQAMMGTFFFYFPMVLLSGFLFPIVNMPDSIQWVTYINPLRYFISFIRSLFLKGVGLEILWPQIAALAIMGLGSIWLATKRFQKTLG</sequence>
<dbReference type="Gene3D" id="3.40.1710.10">
    <property type="entry name" value="abc type-2 transporter like domain"/>
    <property type="match status" value="1"/>
</dbReference>
<feature type="transmembrane region" description="Helical" evidence="8">
    <location>
        <begin position="21"/>
        <end position="41"/>
    </location>
</feature>
<evidence type="ECO:0000256" key="6">
    <source>
        <dbReference type="ARBA" id="ARBA00022989"/>
    </source>
</evidence>
<dbReference type="Pfam" id="PF12698">
    <property type="entry name" value="ABC2_membrane_3"/>
    <property type="match status" value="1"/>
</dbReference>
<dbReference type="GO" id="GO:0140359">
    <property type="term" value="F:ABC-type transporter activity"/>
    <property type="evidence" value="ECO:0007669"/>
    <property type="project" value="InterPro"/>
</dbReference>
<evidence type="ECO:0000259" key="9">
    <source>
        <dbReference type="PROSITE" id="PS51012"/>
    </source>
</evidence>
<keyword evidence="5 8" id="KW-0812">Transmembrane</keyword>
<comment type="subcellular location">
    <subcellularLocation>
        <location evidence="1 8">Cell membrane</location>
        <topology evidence="1 8">Multi-pass membrane protein</topology>
    </subcellularLocation>
</comment>
<accession>A0A0H5DST0</accession>
<dbReference type="InterPro" id="IPR051449">
    <property type="entry name" value="ABC-2_transporter_component"/>
</dbReference>
<evidence type="ECO:0000256" key="7">
    <source>
        <dbReference type="ARBA" id="ARBA00023136"/>
    </source>
</evidence>
<feature type="transmembrane region" description="Helical" evidence="8">
    <location>
        <begin position="258"/>
        <end position="281"/>
    </location>
</feature>
<evidence type="ECO:0000256" key="4">
    <source>
        <dbReference type="ARBA" id="ARBA00022475"/>
    </source>
</evidence>
<feature type="domain" description="ABC transmembrane type-2" evidence="9">
    <location>
        <begin position="141"/>
        <end position="373"/>
    </location>
</feature>
<dbReference type="PRINTS" id="PR00164">
    <property type="entry name" value="ABC2TRNSPORT"/>
</dbReference>
<dbReference type="Proteomes" id="UP000220251">
    <property type="component" value="Unassembled WGS sequence"/>
</dbReference>
<dbReference type="PROSITE" id="PS51012">
    <property type="entry name" value="ABC_TM2"/>
    <property type="match status" value="1"/>
</dbReference>